<evidence type="ECO:0000313" key="1">
    <source>
        <dbReference type="EMBL" id="KAG0466177.1"/>
    </source>
</evidence>
<proteinExistence type="predicted"/>
<keyword evidence="2" id="KW-1185">Reference proteome</keyword>
<dbReference type="Proteomes" id="UP000636800">
    <property type="component" value="Unassembled WGS sequence"/>
</dbReference>
<accession>A0A835ULM8</accession>
<name>A0A835ULM8_VANPL</name>
<comment type="caution">
    <text evidence="1">The sequence shown here is derived from an EMBL/GenBank/DDBJ whole genome shotgun (WGS) entry which is preliminary data.</text>
</comment>
<reference evidence="1 2" key="1">
    <citation type="journal article" date="2020" name="Nat. Food">
        <title>A phased Vanilla planifolia genome enables genetic improvement of flavour and production.</title>
        <authorList>
            <person name="Hasing T."/>
            <person name="Tang H."/>
            <person name="Brym M."/>
            <person name="Khazi F."/>
            <person name="Huang T."/>
            <person name="Chambers A.H."/>
        </authorList>
    </citation>
    <scope>NUCLEOTIDE SEQUENCE [LARGE SCALE GENOMIC DNA]</scope>
    <source>
        <tissue evidence="1">Leaf</tissue>
    </source>
</reference>
<organism evidence="1 2">
    <name type="scientific">Vanilla planifolia</name>
    <name type="common">Vanilla</name>
    <dbReference type="NCBI Taxonomy" id="51239"/>
    <lineage>
        <taxon>Eukaryota</taxon>
        <taxon>Viridiplantae</taxon>
        <taxon>Streptophyta</taxon>
        <taxon>Embryophyta</taxon>
        <taxon>Tracheophyta</taxon>
        <taxon>Spermatophyta</taxon>
        <taxon>Magnoliopsida</taxon>
        <taxon>Liliopsida</taxon>
        <taxon>Asparagales</taxon>
        <taxon>Orchidaceae</taxon>
        <taxon>Vanilloideae</taxon>
        <taxon>Vanilleae</taxon>
        <taxon>Vanilla</taxon>
    </lineage>
</organism>
<gene>
    <name evidence="1" type="ORF">HPP92_017757</name>
</gene>
<evidence type="ECO:0000313" key="2">
    <source>
        <dbReference type="Proteomes" id="UP000636800"/>
    </source>
</evidence>
<protein>
    <submittedName>
        <fullName evidence="1">Uncharacterized protein</fullName>
    </submittedName>
</protein>
<dbReference type="EMBL" id="JADCNL010000009">
    <property type="protein sequence ID" value="KAG0466177.1"/>
    <property type="molecule type" value="Genomic_DNA"/>
</dbReference>
<dbReference type="AlphaFoldDB" id="A0A835ULM8"/>
<sequence>MSRVLYSIGKNVERIVRLSRHCPNNEQSYLLEQSSIIDGDIERTRLEAGKMGDERPGFVGFQPLDHKVLLGRYRPAGE</sequence>